<evidence type="ECO:0000259" key="1">
    <source>
        <dbReference type="Pfam" id="PF14229"/>
    </source>
</evidence>
<keyword evidence="3" id="KW-1185">Reference proteome</keyword>
<sequence length="134" mass="14905">MAKLSEIKGITIRISYLIEAQGIKTVESLLDYCSTPKGRKDLCENAGLEHKDVLTWANRADLARIKGIATQNADLLEAAGVDTVPELAQRNPENLHAAILEENNKHRIVSKMASLNQVKDWVSQAKELPRVINY</sequence>
<dbReference type="OrthoDB" id="9794786at2"/>
<dbReference type="RefSeq" id="WP_109821957.1">
    <property type="nucleotide sequence ID" value="NZ_QGKL01000010.1"/>
</dbReference>
<dbReference type="AlphaFoldDB" id="A0A317CKV6"/>
<dbReference type="InterPro" id="IPR025567">
    <property type="entry name" value="DUF4332"/>
</dbReference>
<dbReference type="Proteomes" id="UP000245506">
    <property type="component" value="Unassembled WGS sequence"/>
</dbReference>
<accession>A0A317CKV6</accession>
<dbReference type="EMBL" id="QGKL01000010">
    <property type="protein sequence ID" value="PWQ98801.1"/>
    <property type="molecule type" value="Genomic_DNA"/>
</dbReference>
<evidence type="ECO:0000313" key="3">
    <source>
        <dbReference type="Proteomes" id="UP000245506"/>
    </source>
</evidence>
<comment type="caution">
    <text evidence="2">The sequence shown here is derived from an EMBL/GenBank/DDBJ whole genome shotgun (WGS) entry which is preliminary data.</text>
</comment>
<dbReference type="Pfam" id="PF14229">
    <property type="entry name" value="DUF4332"/>
    <property type="match status" value="1"/>
</dbReference>
<dbReference type="Gene3D" id="1.10.150.20">
    <property type="entry name" value="5' to 3' exonuclease, C-terminal subdomain"/>
    <property type="match status" value="1"/>
</dbReference>
<organism evidence="2 3">
    <name type="scientific">Leucothrix arctica</name>
    <dbReference type="NCBI Taxonomy" id="1481894"/>
    <lineage>
        <taxon>Bacteria</taxon>
        <taxon>Pseudomonadati</taxon>
        <taxon>Pseudomonadota</taxon>
        <taxon>Gammaproteobacteria</taxon>
        <taxon>Thiotrichales</taxon>
        <taxon>Thiotrichaceae</taxon>
        <taxon>Leucothrix</taxon>
    </lineage>
</organism>
<gene>
    <name evidence="2" type="ORF">DKT75_03070</name>
</gene>
<protein>
    <submittedName>
        <fullName evidence="2">DUF4332 domain-containing protein</fullName>
    </submittedName>
</protein>
<reference evidence="2 3" key="1">
    <citation type="submission" date="2018-05" db="EMBL/GenBank/DDBJ databases">
        <title>Leucothrix arctica sp. nov., isolated from Arctic seawater.</title>
        <authorList>
            <person name="Choi A."/>
            <person name="Baek K."/>
        </authorList>
    </citation>
    <scope>NUCLEOTIDE SEQUENCE [LARGE SCALE GENOMIC DNA]</scope>
    <source>
        <strain evidence="2 3">IMCC9719</strain>
    </source>
</reference>
<name>A0A317CKV6_9GAMM</name>
<proteinExistence type="predicted"/>
<feature type="domain" description="DUF4332" evidence="1">
    <location>
        <begin position="18"/>
        <end position="128"/>
    </location>
</feature>
<evidence type="ECO:0000313" key="2">
    <source>
        <dbReference type="EMBL" id="PWQ98801.1"/>
    </source>
</evidence>